<evidence type="ECO:0000313" key="1">
    <source>
        <dbReference type="EMBL" id="AKC91657.1"/>
    </source>
</evidence>
<evidence type="ECO:0000313" key="2">
    <source>
        <dbReference type="Proteomes" id="UP000201190"/>
    </source>
</evidence>
<proteinExistence type="predicted"/>
<name>A0A0E3Z5Z5_9ABAC</name>
<dbReference type="KEGG" id="vg:24170860"/>
<accession>A0A0E3Z5Z5</accession>
<organism evidence="1 2">
    <name type="scientific">Lambdina fiscellaria nucleopolyhedrovirus</name>
    <dbReference type="NCBI Taxonomy" id="1642929"/>
    <lineage>
        <taxon>Viruses</taxon>
        <taxon>Viruses incertae sedis</taxon>
        <taxon>Naldaviricetes</taxon>
        <taxon>Lefavirales</taxon>
        <taxon>Baculoviridae</taxon>
        <taxon>Alphabaculovirus</taxon>
        <taxon>Alphabaculovirus lafiscellariae</taxon>
    </lineage>
</organism>
<reference evidence="1 2" key="1">
    <citation type="journal article" date="2015" name="Genome Announc.">
        <title>Genome Sequence of an Alphabaculovirus Isolated from the Oak Looper, Lambdina fiscellaria, Contains a Putative 2-Kilobase-Pair Transposable Element Encoding a Transposase and a FLYWCH Domain-Containing Protein.</title>
        <authorList>
            <person name="Rohrmann G.F."/>
            <person name="Erlandson M.A."/>
            <person name="Theilmann D.A."/>
        </authorList>
    </citation>
    <scope>NUCLEOTIDE SEQUENCE [LARGE SCALE GENOMIC DNA]</scope>
    <source>
        <strain evidence="1">GR15</strain>
    </source>
</reference>
<dbReference type="EMBL" id="KP752043">
    <property type="protein sequence ID" value="AKC91657.1"/>
    <property type="molecule type" value="Genomic_DNA"/>
</dbReference>
<dbReference type="RefSeq" id="YP_009133239.1">
    <property type="nucleotide sequence ID" value="NC_026922.1"/>
</dbReference>
<sequence length="122" mass="14538">MFNINFIKTYQYYYYNSTTPFKLAAHNIYTCILSSRRCNKNIGRISQTRCHRSKGNTVELNRLVCAQTTLSQDRNFRCRHRCSLQRRRFCISKPTNSRNMRNRRGVCKCNLCKLASPWQRDA</sequence>
<protein>
    <submittedName>
        <fullName evidence="1">Uncharacterized protein</fullName>
    </submittedName>
</protein>
<dbReference type="Proteomes" id="UP000201190">
    <property type="component" value="Segment"/>
</dbReference>
<keyword evidence="2" id="KW-1185">Reference proteome</keyword>
<dbReference type="GeneID" id="24170860"/>